<keyword evidence="1" id="KW-0732">Signal</keyword>
<proteinExistence type="predicted"/>
<dbReference type="PROSITE" id="PS51257">
    <property type="entry name" value="PROKAR_LIPOPROTEIN"/>
    <property type="match status" value="1"/>
</dbReference>
<protein>
    <submittedName>
        <fullName evidence="2">Uncharacterized protein</fullName>
    </submittedName>
</protein>
<accession>A0ABN2L1E0</accession>
<evidence type="ECO:0000256" key="1">
    <source>
        <dbReference type="SAM" id="SignalP"/>
    </source>
</evidence>
<evidence type="ECO:0000313" key="2">
    <source>
        <dbReference type="EMBL" id="GAA1771687.1"/>
    </source>
</evidence>
<dbReference type="EMBL" id="BAAAPN010000087">
    <property type="protein sequence ID" value="GAA1771687.1"/>
    <property type="molecule type" value="Genomic_DNA"/>
</dbReference>
<organism evidence="2 3">
    <name type="scientific">Nostocoides vanveenii</name>
    <dbReference type="NCBI Taxonomy" id="330835"/>
    <lineage>
        <taxon>Bacteria</taxon>
        <taxon>Bacillati</taxon>
        <taxon>Actinomycetota</taxon>
        <taxon>Actinomycetes</taxon>
        <taxon>Micrococcales</taxon>
        <taxon>Intrasporangiaceae</taxon>
        <taxon>Nostocoides</taxon>
    </lineage>
</organism>
<reference evidence="2 3" key="1">
    <citation type="journal article" date="2019" name="Int. J. Syst. Evol. Microbiol.">
        <title>The Global Catalogue of Microorganisms (GCM) 10K type strain sequencing project: providing services to taxonomists for standard genome sequencing and annotation.</title>
        <authorList>
            <consortium name="The Broad Institute Genomics Platform"/>
            <consortium name="The Broad Institute Genome Sequencing Center for Infectious Disease"/>
            <person name="Wu L."/>
            <person name="Ma J."/>
        </authorList>
    </citation>
    <scope>NUCLEOTIDE SEQUENCE [LARGE SCALE GENOMIC DNA]</scope>
    <source>
        <strain evidence="2 3">JCM 15591</strain>
    </source>
</reference>
<comment type="caution">
    <text evidence="2">The sequence shown here is derived from an EMBL/GenBank/DDBJ whole genome shotgun (WGS) entry which is preliminary data.</text>
</comment>
<dbReference type="Proteomes" id="UP001501475">
    <property type="component" value="Unassembled WGS sequence"/>
</dbReference>
<feature type="signal peptide" evidence="1">
    <location>
        <begin position="1"/>
        <end position="27"/>
    </location>
</feature>
<gene>
    <name evidence="2" type="ORF">GCM10009810_31650</name>
</gene>
<feature type="chain" id="PRO_5046176103" evidence="1">
    <location>
        <begin position="28"/>
        <end position="303"/>
    </location>
</feature>
<sequence length="303" mass="32402">MLARSLRQARLASAALASLALMSGCQATEIQPSLPLAPGEVWKLSVGDLATGDVAYWRVETWREQVQNALIERCVHSDGAEGYTPTPIVPDAMAAALGDPNYASRSGYGIAAAMQATQNSHENADLDRILLGSDTGMLQVTMPGSYTMMVPRSGCFARAREELGSGDIISWARVEYLPEQLQSWVVSTTPETAAMREAQAKWRSCVAVAGYRVEKPSDLRQALQASAPSIPSAFPTSDSFASAEVAAAETDLRCQDVSNLRTASATAYAIRAGQLDQDQHTQGVAVIQSIRNAALWVAKNQGK</sequence>
<keyword evidence="3" id="KW-1185">Reference proteome</keyword>
<evidence type="ECO:0000313" key="3">
    <source>
        <dbReference type="Proteomes" id="UP001501475"/>
    </source>
</evidence>
<name>A0ABN2L1E0_9MICO</name>